<name>A0ABX2I8P0_BLAHA</name>
<organism evidence="1 2">
    <name type="scientific">Blautia hansenii</name>
    <name type="common">Ruminococcus hansenii</name>
    <dbReference type="NCBI Taxonomy" id="1322"/>
    <lineage>
        <taxon>Bacteria</taxon>
        <taxon>Bacillati</taxon>
        <taxon>Bacillota</taxon>
        <taxon>Clostridia</taxon>
        <taxon>Lachnospirales</taxon>
        <taxon>Lachnospiraceae</taxon>
        <taxon>Blautia</taxon>
    </lineage>
</organism>
<sequence length="140" mass="16809">MSKADEFKKKLMLDEIVFYSICGEDDRKKILNEMNMSFDDFRRLSLLTDYLELNALHKFIQDMYEYKFLDEIEELWQKCQNNPELLSSMILDTGTWLDNFWKQAPNDTVSYLLHEIFEAGLSKEKDTTFDDLNLNEYSWT</sequence>
<comment type="caution">
    <text evidence="1">The sequence shown here is derived from an EMBL/GenBank/DDBJ whole genome shotgun (WGS) entry which is preliminary data.</text>
</comment>
<evidence type="ECO:0000313" key="1">
    <source>
        <dbReference type="EMBL" id="NSJ85257.1"/>
    </source>
</evidence>
<reference evidence="1 2" key="1">
    <citation type="journal article" date="2020" name="Cell Host Microbe">
        <title>Functional and Genomic Variation between Human-Derived Isolates of Lachnospiraceae Reveals Inter- and Intra-Species Diversity.</title>
        <authorList>
            <person name="Sorbara M.T."/>
            <person name="Littmann E.R."/>
            <person name="Fontana E."/>
            <person name="Moody T.U."/>
            <person name="Kohout C.E."/>
            <person name="Gjonbalaj M."/>
            <person name="Eaton V."/>
            <person name="Seok R."/>
            <person name="Leiner I.M."/>
            <person name="Pamer E.G."/>
        </authorList>
    </citation>
    <scope>NUCLEOTIDE SEQUENCE [LARGE SCALE GENOMIC DNA]</scope>
    <source>
        <strain evidence="1 2">MSK.15.26</strain>
    </source>
</reference>
<dbReference type="Proteomes" id="UP000822142">
    <property type="component" value="Unassembled WGS sequence"/>
</dbReference>
<keyword evidence="2" id="KW-1185">Reference proteome</keyword>
<proteinExistence type="predicted"/>
<dbReference type="EMBL" id="JAAITA010000003">
    <property type="protein sequence ID" value="NSJ85257.1"/>
    <property type="molecule type" value="Genomic_DNA"/>
</dbReference>
<gene>
    <name evidence="1" type="ORF">G5A70_03465</name>
</gene>
<evidence type="ECO:0000313" key="2">
    <source>
        <dbReference type="Proteomes" id="UP000822142"/>
    </source>
</evidence>
<protein>
    <submittedName>
        <fullName evidence="1">Uncharacterized protein</fullName>
    </submittedName>
</protein>
<dbReference type="RefSeq" id="WP_173748065.1">
    <property type="nucleotide sequence ID" value="NZ_JAAITA010000003.1"/>
</dbReference>
<accession>A0ABX2I8P0</accession>